<accession>A0A0H2SAD5</accession>
<dbReference type="Proteomes" id="UP000053477">
    <property type="component" value="Unassembled WGS sequence"/>
</dbReference>
<dbReference type="InterPro" id="IPR037151">
    <property type="entry name" value="AlkB-like_sf"/>
</dbReference>
<keyword evidence="3" id="KW-1185">Reference proteome</keyword>
<dbReference type="STRING" id="27342.A0A0H2SAD5"/>
<dbReference type="SUPFAM" id="SSF51197">
    <property type="entry name" value="Clavaminate synthase-like"/>
    <property type="match status" value="1"/>
</dbReference>
<dbReference type="PROSITE" id="PS51471">
    <property type="entry name" value="FE2OG_OXY"/>
    <property type="match status" value="1"/>
</dbReference>
<dbReference type="OrthoDB" id="545910at2759"/>
<evidence type="ECO:0000259" key="1">
    <source>
        <dbReference type="PROSITE" id="PS51471"/>
    </source>
</evidence>
<dbReference type="EMBL" id="KQ085953">
    <property type="protein sequence ID" value="KLO13836.1"/>
    <property type="molecule type" value="Genomic_DNA"/>
</dbReference>
<protein>
    <recommendedName>
        <fullName evidence="1">Fe2OG dioxygenase domain-containing protein</fullName>
    </recommendedName>
</protein>
<dbReference type="PANTHER" id="PTHR31212">
    <property type="entry name" value="ALPHA-KETOGLUTARATE-DEPENDENT DIOXYGENASE ALKB HOMOLOG 3"/>
    <property type="match status" value="1"/>
</dbReference>
<dbReference type="AlphaFoldDB" id="A0A0H2SAD5"/>
<dbReference type="Gene3D" id="2.60.120.590">
    <property type="entry name" value="Alpha-ketoglutarate-dependent dioxygenase AlkB-like"/>
    <property type="match status" value="1"/>
</dbReference>
<dbReference type="GO" id="GO:0006307">
    <property type="term" value="P:DNA alkylation repair"/>
    <property type="evidence" value="ECO:0007669"/>
    <property type="project" value="InterPro"/>
</dbReference>
<reference evidence="2 3" key="1">
    <citation type="submission" date="2015-04" db="EMBL/GenBank/DDBJ databases">
        <title>Complete genome sequence of Schizopora paradoxa KUC8140, a cosmopolitan wood degrader in East Asia.</title>
        <authorList>
            <consortium name="DOE Joint Genome Institute"/>
            <person name="Min B."/>
            <person name="Park H."/>
            <person name="Jang Y."/>
            <person name="Kim J.-J."/>
            <person name="Kim K.H."/>
            <person name="Pangilinan J."/>
            <person name="Lipzen A."/>
            <person name="Riley R."/>
            <person name="Grigoriev I.V."/>
            <person name="Spatafora J.W."/>
            <person name="Choi I.-G."/>
        </authorList>
    </citation>
    <scope>NUCLEOTIDE SEQUENCE [LARGE SCALE GENOMIC DNA]</scope>
    <source>
        <strain evidence="2 3">KUC8140</strain>
    </source>
</reference>
<dbReference type="Pfam" id="PF13532">
    <property type="entry name" value="2OG-FeII_Oxy_2"/>
    <property type="match status" value="1"/>
</dbReference>
<dbReference type="InterPro" id="IPR005123">
    <property type="entry name" value="Oxoglu/Fe-dep_dioxygenase_dom"/>
</dbReference>
<dbReference type="InterPro" id="IPR027450">
    <property type="entry name" value="AlkB-like"/>
</dbReference>
<evidence type="ECO:0000313" key="3">
    <source>
        <dbReference type="Proteomes" id="UP000053477"/>
    </source>
</evidence>
<evidence type="ECO:0000313" key="2">
    <source>
        <dbReference type="EMBL" id="KLO13836.1"/>
    </source>
</evidence>
<organism evidence="2 3">
    <name type="scientific">Schizopora paradoxa</name>
    <dbReference type="NCBI Taxonomy" id="27342"/>
    <lineage>
        <taxon>Eukaryota</taxon>
        <taxon>Fungi</taxon>
        <taxon>Dikarya</taxon>
        <taxon>Basidiomycota</taxon>
        <taxon>Agaricomycotina</taxon>
        <taxon>Agaricomycetes</taxon>
        <taxon>Hymenochaetales</taxon>
        <taxon>Schizoporaceae</taxon>
        <taxon>Schizopora</taxon>
    </lineage>
</organism>
<feature type="domain" description="Fe2OG dioxygenase" evidence="1">
    <location>
        <begin position="100"/>
        <end position="198"/>
    </location>
</feature>
<dbReference type="GO" id="GO:0051213">
    <property type="term" value="F:dioxygenase activity"/>
    <property type="evidence" value="ECO:0007669"/>
    <property type="project" value="InterPro"/>
</dbReference>
<sequence length="198" mass="22922">DFTDWRVNEITNGEVYYFPKFASEKCTSDWHEKLLKLDAWYHPKLKVYGKEVKQSRSIAAYTSDKKLVVKYSGHTVQLHHDYPPLLLEIQKQVEDFLGENFNHVMLNLYESGQEYIGKHRDTKENKVSIVITSLSLGAERTFVMTPNKNNPGASTHKWTLANGSLLVMRGKTQDNWKHEIPKEPKVKGGRVSLTFRQL</sequence>
<dbReference type="PANTHER" id="PTHR31212:SF4">
    <property type="entry name" value="ALPHA-KETOGLUTARATE-DEPENDENT DIOXYGENASE ALKB HOMOLOG 3"/>
    <property type="match status" value="1"/>
</dbReference>
<proteinExistence type="predicted"/>
<dbReference type="InParanoid" id="A0A0H2SAD5"/>
<name>A0A0H2SAD5_9AGAM</name>
<feature type="non-terminal residue" evidence="2">
    <location>
        <position position="198"/>
    </location>
</feature>
<dbReference type="InterPro" id="IPR032854">
    <property type="entry name" value="ALKBH3"/>
</dbReference>
<feature type="non-terminal residue" evidence="2">
    <location>
        <position position="1"/>
    </location>
</feature>
<gene>
    <name evidence="2" type="ORF">SCHPADRAFT_811863</name>
</gene>